<feature type="region of interest" description="Disordered" evidence="3">
    <location>
        <begin position="99"/>
        <end position="123"/>
    </location>
</feature>
<dbReference type="SUPFAM" id="SSF140856">
    <property type="entry name" value="USP8 N-terminal domain-like"/>
    <property type="match status" value="1"/>
</dbReference>
<feature type="domain" description="RRM" evidence="4">
    <location>
        <begin position="290"/>
        <end position="369"/>
    </location>
</feature>
<keyword evidence="1 2" id="KW-0694">RNA-binding</keyword>
<dbReference type="Pfam" id="PF00076">
    <property type="entry name" value="RRM_1"/>
    <property type="match status" value="3"/>
</dbReference>
<feature type="domain" description="RRM" evidence="4">
    <location>
        <begin position="435"/>
        <end position="517"/>
    </location>
</feature>
<dbReference type="InterPro" id="IPR012677">
    <property type="entry name" value="Nucleotide-bd_a/b_plait_sf"/>
</dbReference>
<keyword evidence="6" id="KW-1185">Reference proteome</keyword>
<dbReference type="InterPro" id="IPR000504">
    <property type="entry name" value="RRM_dom"/>
</dbReference>
<dbReference type="EMBL" id="NCKV01010411">
    <property type="protein sequence ID" value="RWS21899.1"/>
    <property type="molecule type" value="Genomic_DNA"/>
</dbReference>
<dbReference type="AlphaFoldDB" id="A0A443S2Z5"/>
<evidence type="ECO:0000313" key="5">
    <source>
        <dbReference type="EMBL" id="RWS21899.1"/>
    </source>
</evidence>
<dbReference type="VEuPathDB" id="VectorBase:LDEU010140"/>
<dbReference type="Gene3D" id="3.30.70.330">
    <property type="match status" value="3"/>
</dbReference>
<dbReference type="Gene3D" id="1.20.58.80">
    <property type="entry name" value="Phosphotransferase system, lactose/cellobiose-type IIA subunit"/>
    <property type="match status" value="1"/>
</dbReference>
<feature type="region of interest" description="Disordered" evidence="3">
    <location>
        <begin position="366"/>
        <end position="402"/>
    </location>
</feature>
<evidence type="ECO:0000313" key="6">
    <source>
        <dbReference type="Proteomes" id="UP000288716"/>
    </source>
</evidence>
<evidence type="ECO:0000259" key="4">
    <source>
        <dbReference type="PROSITE" id="PS50102"/>
    </source>
</evidence>
<reference evidence="5 6" key="1">
    <citation type="journal article" date="2018" name="Gigascience">
        <title>Genomes of trombidid mites reveal novel predicted allergens and laterally-transferred genes associated with secondary metabolism.</title>
        <authorList>
            <person name="Dong X."/>
            <person name="Chaisiri K."/>
            <person name="Xia D."/>
            <person name="Armstrong S.D."/>
            <person name="Fang Y."/>
            <person name="Donnelly M.J."/>
            <person name="Kadowaki T."/>
            <person name="McGarry J.W."/>
            <person name="Darby A.C."/>
            <person name="Makepeace B.L."/>
        </authorList>
    </citation>
    <scope>NUCLEOTIDE SEQUENCE [LARGE SCALE GENOMIC DNA]</scope>
    <source>
        <strain evidence="5">UoL-UT</strain>
    </source>
</reference>
<feature type="non-terminal residue" evidence="5">
    <location>
        <position position="545"/>
    </location>
</feature>
<protein>
    <recommendedName>
        <fullName evidence="4">RRM domain-containing protein</fullName>
    </recommendedName>
</protein>
<dbReference type="GO" id="GO:0003723">
    <property type="term" value="F:RNA binding"/>
    <property type="evidence" value="ECO:0007669"/>
    <property type="project" value="UniProtKB-UniRule"/>
</dbReference>
<dbReference type="CDD" id="cd00590">
    <property type="entry name" value="RRM_SF"/>
    <property type="match status" value="2"/>
</dbReference>
<organism evidence="5 6">
    <name type="scientific">Leptotrombidium deliense</name>
    <dbReference type="NCBI Taxonomy" id="299467"/>
    <lineage>
        <taxon>Eukaryota</taxon>
        <taxon>Metazoa</taxon>
        <taxon>Ecdysozoa</taxon>
        <taxon>Arthropoda</taxon>
        <taxon>Chelicerata</taxon>
        <taxon>Arachnida</taxon>
        <taxon>Acari</taxon>
        <taxon>Acariformes</taxon>
        <taxon>Trombidiformes</taxon>
        <taxon>Prostigmata</taxon>
        <taxon>Anystina</taxon>
        <taxon>Parasitengona</taxon>
        <taxon>Trombiculoidea</taxon>
        <taxon>Trombiculidae</taxon>
        <taxon>Leptotrombidium</taxon>
    </lineage>
</organism>
<dbReference type="InterPro" id="IPR035979">
    <property type="entry name" value="RBD_domain_sf"/>
</dbReference>
<accession>A0A443S2Z5</accession>
<comment type="caution">
    <text evidence="5">The sequence shown here is derived from an EMBL/GenBank/DDBJ whole genome shotgun (WGS) entry which is preliminary data.</text>
</comment>
<evidence type="ECO:0000256" key="2">
    <source>
        <dbReference type="PROSITE-ProRule" id="PRU00176"/>
    </source>
</evidence>
<dbReference type="STRING" id="299467.A0A443S2Z5"/>
<sequence>MASILKPLYLANSFEILNEMVDIEMRNTDTFVGCYVLANKSMAEGDQELAFILFKRSLNKYFSQENFNHSIISIEQIEECIGHTNNLAKSLQERYAQRKMHRCTDGKNKSDVRKDEEFNSDRDNVVPKNTINFHNASPDLNEHIIRSIFRKHGKIKKCGYKISKGHGHGFVEFKNRDSAEMAILVEDGVYHKGFPINVHHFSPKKKKIEAKKSNQNTNNGNGNNDANSIDCFKSCSKIPVEAKNSHFKMITVDVQNCLPKKVKNNKRRNDSPKISITKTNDKTIEFDSFTKLFISNIKHDISKNEELKRLFCRYGKINYVRIHRTKDGQVTGYAEIQFERCECAAIALREMNNFSLPSGHKMGIDVSRRDKGKNNNVNSASSSAFTSKNASTMNSDAESSDDQLKDASSLFLNVSSQMRKMNVVDNVPESEVMGNNLYVSGFQGEIKNDLELENLFKQFGSVTSVKCIVEKNEFGDLTKNFGYVCFEKDEDAKVALQTMNHFKFRSGVKLRVQLYKPKYKRNNYSKSLENICAKSELDIDHSFKS</sequence>
<dbReference type="SMART" id="SM00360">
    <property type="entry name" value="RRM"/>
    <property type="match status" value="3"/>
</dbReference>
<proteinExistence type="predicted"/>
<dbReference type="PROSITE" id="PS50102">
    <property type="entry name" value="RRM"/>
    <property type="match status" value="3"/>
</dbReference>
<feature type="domain" description="RRM" evidence="4">
    <location>
        <begin position="129"/>
        <end position="203"/>
    </location>
</feature>
<evidence type="ECO:0000256" key="3">
    <source>
        <dbReference type="SAM" id="MobiDB-lite"/>
    </source>
</evidence>
<name>A0A443S2Z5_9ACAR</name>
<feature type="compositionally biased region" description="Low complexity" evidence="3">
    <location>
        <begin position="374"/>
        <end position="391"/>
    </location>
</feature>
<dbReference type="SUPFAM" id="SSF54928">
    <property type="entry name" value="RNA-binding domain, RBD"/>
    <property type="match status" value="3"/>
</dbReference>
<dbReference type="OrthoDB" id="639027at2759"/>
<dbReference type="InterPro" id="IPR050907">
    <property type="entry name" value="SRSF"/>
</dbReference>
<dbReference type="Proteomes" id="UP000288716">
    <property type="component" value="Unassembled WGS sequence"/>
</dbReference>
<dbReference type="PANTHER" id="PTHR23147">
    <property type="entry name" value="SERINE/ARGININE RICH SPLICING FACTOR"/>
    <property type="match status" value="1"/>
</dbReference>
<evidence type="ECO:0000256" key="1">
    <source>
        <dbReference type="ARBA" id="ARBA00022884"/>
    </source>
</evidence>
<gene>
    <name evidence="5" type="ORF">B4U80_11747</name>
</gene>